<evidence type="ECO:0000256" key="4">
    <source>
        <dbReference type="ARBA" id="ARBA00023136"/>
    </source>
</evidence>
<feature type="transmembrane region" description="Helical" evidence="5">
    <location>
        <begin position="94"/>
        <end position="113"/>
    </location>
</feature>
<keyword evidence="2 5" id="KW-0812">Transmembrane</keyword>
<evidence type="ECO:0000256" key="1">
    <source>
        <dbReference type="ARBA" id="ARBA00004141"/>
    </source>
</evidence>
<name>A0ABR8ZCT6_9FLAO</name>
<keyword evidence="3 5" id="KW-1133">Transmembrane helix</keyword>
<evidence type="ECO:0000313" key="7">
    <source>
        <dbReference type="EMBL" id="MBD8083073.1"/>
    </source>
</evidence>
<feature type="transmembrane region" description="Helical" evidence="5">
    <location>
        <begin position="34"/>
        <end position="58"/>
    </location>
</feature>
<sequence>MLFYSKFILAFFLILAGVFHFIKPHFFMKIMPDYIPMHLQMVYISGVVEILCGILLLFPETQKWGAYLSIALFIAVFPANIEMARKFYLIHHKYFWLTVLRLPLQIVLIWWAYQFRK</sequence>
<feature type="transmembrane region" description="Helical" evidence="5">
    <location>
        <begin position="6"/>
        <end position="22"/>
    </location>
</feature>
<keyword evidence="8" id="KW-1185">Reference proteome</keyword>
<evidence type="ECO:0000256" key="2">
    <source>
        <dbReference type="ARBA" id="ARBA00022692"/>
    </source>
</evidence>
<comment type="subcellular location">
    <subcellularLocation>
        <location evidence="1">Membrane</location>
        <topology evidence="1">Multi-pass membrane protein</topology>
    </subcellularLocation>
</comment>
<keyword evidence="4 5" id="KW-0472">Membrane</keyword>
<dbReference type="EMBL" id="JACYFS010000003">
    <property type="protein sequence ID" value="MBD8083073.1"/>
    <property type="molecule type" value="Genomic_DNA"/>
</dbReference>
<dbReference type="PANTHER" id="PTHR36974:SF1">
    <property type="entry name" value="DOXX FAMILY MEMBRANE PROTEIN"/>
    <property type="match status" value="1"/>
</dbReference>
<protein>
    <submittedName>
        <fullName evidence="7">DoxX family protein</fullName>
    </submittedName>
</protein>
<dbReference type="RefSeq" id="WP_191737018.1">
    <property type="nucleotide sequence ID" value="NZ_JACYFS010000003.1"/>
</dbReference>
<feature type="domain" description="Methylamine utilisation protein MauE" evidence="6">
    <location>
        <begin position="5"/>
        <end position="75"/>
    </location>
</feature>
<dbReference type="InterPro" id="IPR009908">
    <property type="entry name" value="Methylamine_util_MauE"/>
</dbReference>
<feature type="transmembrane region" description="Helical" evidence="5">
    <location>
        <begin position="64"/>
        <end position="82"/>
    </location>
</feature>
<evidence type="ECO:0000313" key="8">
    <source>
        <dbReference type="Proteomes" id="UP000637299"/>
    </source>
</evidence>
<organism evidence="7 8">
    <name type="scientific">Chryseobacterium caseinilyticum</name>
    <dbReference type="NCBI Taxonomy" id="2771428"/>
    <lineage>
        <taxon>Bacteria</taxon>
        <taxon>Pseudomonadati</taxon>
        <taxon>Bacteroidota</taxon>
        <taxon>Flavobacteriia</taxon>
        <taxon>Flavobacteriales</taxon>
        <taxon>Weeksellaceae</taxon>
        <taxon>Chryseobacterium group</taxon>
        <taxon>Chryseobacterium</taxon>
    </lineage>
</organism>
<proteinExistence type="predicted"/>
<accession>A0ABR8ZCT6</accession>
<evidence type="ECO:0000259" key="6">
    <source>
        <dbReference type="Pfam" id="PF07291"/>
    </source>
</evidence>
<comment type="caution">
    <text evidence="7">The sequence shown here is derived from an EMBL/GenBank/DDBJ whole genome shotgun (WGS) entry which is preliminary data.</text>
</comment>
<evidence type="ECO:0000256" key="3">
    <source>
        <dbReference type="ARBA" id="ARBA00022989"/>
    </source>
</evidence>
<evidence type="ECO:0000256" key="5">
    <source>
        <dbReference type="SAM" id="Phobius"/>
    </source>
</evidence>
<dbReference type="Proteomes" id="UP000637299">
    <property type="component" value="Unassembled WGS sequence"/>
</dbReference>
<gene>
    <name evidence="7" type="ORF">IC610_11670</name>
</gene>
<dbReference type="PANTHER" id="PTHR36974">
    <property type="entry name" value="MEMBRANE PROTEIN-RELATED"/>
    <property type="match status" value="1"/>
</dbReference>
<dbReference type="Pfam" id="PF07291">
    <property type="entry name" value="MauE"/>
    <property type="match status" value="1"/>
</dbReference>
<reference evidence="7 8" key="1">
    <citation type="submission" date="2020-09" db="EMBL/GenBank/DDBJ databases">
        <title>Genome seq and assembly of Chryseobacterium sp.</title>
        <authorList>
            <person name="Chhetri G."/>
        </authorList>
    </citation>
    <scope>NUCLEOTIDE SEQUENCE [LARGE SCALE GENOMIC DNA]</scope>
    <source>
        <strain evidence="7 8">GCR10</strain>
    </source>
</reference>